<protein>
    <submittedName>
        <fullName evidence="7">Permease</fullName>
    </submittedName>
</protein>
<keyword evidence="3 6" id="KW-0812">Transmembrane</keyword>
<dbReference type="RefSeq" id="WP_047264005.1">
    <property type="nucleotide sequence ID" value="NZ_CP004021.1"/>
</dbReference>
<dbReference type="STRING" id="1277257.G293_01570"/>
<dbReference type="OrthoDB" id="8477889at2"/>
<evidence type="ECO:0000256" key="1">
    <source>
        <dbReference type="ARBA" id="ARBA00004651"/>
    </source>
</evidence>
<dbReference type="PANTHER" id="PTHR33529:SF6">
    <property type="entry name" value="YJGP_YJGQ FAMILY PERMEASE"/>
    <property type="match status" value="1"/>
</dbReference>
<dbReference type="Proteomes" id="UP000035503">
    <property type="component" value="Chromosome"/>
</dbReference>
<dbReference type="AlphaFoldDB" id="A0A0G3I265"/>
<comment type="subcellular location">
    <subcellularLocation>
        <location evidence="1">Cell membrane</location>
        <topology evidence="1">Multi-pass membrane protein</topology>
    </subcellularLocation>
</comment>
<gene>
    <name evidence="7" type="ORF">G293_01570</name>
</gene>
<feature type="transmembrane region" description="Helical" evidence="6">
    <location>
        <begin position="98"/>
        <end position="116"/>
    </location>
</feature>
<name>A0A0G3I265_LIBAF</name>
<keyword evidence="8" id="KW-1185">Reference proteome</keyword>
<dbReference type="KEGG" id="lau:G293_01570"/>
<evidence type="ECO:0000313" key="8">
    <source>
        <dbReference type="Proteomes" id="UP000035503"/>
    </source>
</evidence>
<evidence type="ECO:0000256" key="3">
    <source>
        <dbReference type="ARBA" id="ARBA00022692"/>
    </source>
</evidence>
<feature type="transmembrane region" description="Helical" evidence="6">
    <location>
        <begin position="306"/>
        <end position="330"/>
    </location>
</feature>
<dbReference type="EMBL" id="CP004021">
    <property type="protein sequence ID" value="AKK19946.1"/>
    <property type="molecule type" value="Genomic_DNA"/>
</dbReference>
<reference evidence="7 8" key="1">
    <citation type="journal article" date="2015" name="Genome Announc.">
        <title>Complete Genome Sequence of 'Candidatus Liberibacter africanus,' a Bacterium Associated with Citrus Huanglongbing.</title>
        <authorList>
            <person name="Lin H."/>
            <person name="Pietersen G."/>
            <person name="Han C."/>
            <person name="Read D.A."/>
            <person name="Lou B."/>
            <person name="Gupta G."/>
            <person name="Civerolo E.L."/>
        </authorList>
    </citation>
    <scope>NUCLEOTIDE SEQUENCE [LARGE SCALE GENOMIC DNA]</scope>
    <source>
        <strain evidence="7 8">PTSAPSY</strain>
    </source>
</reference>
<feature type="transmembrane region" description="Helical" evidence="6">
    <location>
        <begin position="52"/>
        <end position="77"/>
    </location>
</feature>
<dbReference type="PATRIC" id="fig|1277257.4.peg.341"/>
<keyword evidence="2" id="KW-1003">Cell membrane</keyword>
<organism evidence="7 8">
    <name type="scientific">Candidatus Liberibacter africanus PTSAPSY</name>
    <dbReference type="NCBI Taxonomy" id="1277257"/>
    <lineage>
        <taxon>Bacteria</taxon>
        <taxon>Pseudomonadati</taxon>
        <taxon>Pseudomonadota</taxon>
        <taxon>Alphaproteobacteria</taxon>
        <taxon>Hyphomicrobiales</taxon>
        <taxon>Rhizobiaceae</taxon>
        <taxon>Liberibacter</taxon>
    </lineage>
</organism>
<feature type="transmembrane region" description="Helical" evidence="6">
    <location>
        <begin position="277"/>
        <end position="294"/>
    </location>
</feature>
<evidence type="ECO:0000313" key="7">
    <source>
        <dbReference type="EMBL" id="AKK19946.1"/>
    </source>
</evidence>
<dbReference type="PANTHER" id="PTHR33529">
    <property type="entry name" value="SLR0882 PROTEIN-RELATED"/>
    <property type="match status" value="1"/>
</dbReference>
<keyword evidence="5 6" id="KW-0472">Membrane</keyword>
<evidence type="ECO:0000256" key="5">
    <source>
        <dbReference type="ARBA" id="ARBA00023136"/>
    </source>
</evidence>
<keyword evidence="4 6" id="KW-1133">Transmembrane helix</keyword>
<dbReference type="GO" id="GO:0043190">
    <property type="term" value="C:ATP-binding cassette (ABC) transporter complex"/>
    <property type="evidence" value="ECO:0007669"/>
    <property type="project" value="TreeGrafter"/>
</dbReference>
<dbReference type="InterPro" id="IPR005495">
    <property type="entry name" value="LptG/LptF_permease"/>
</dbReference>
<dbReference type="Pfam" id="PF03739">
    <property type="entry name" value="LptF_LptG"/>
    <property type="match status" value="1"/>
</dbReference>
<feature type="transmembrane region" description="Helical" evidence="6">
    <location>
        <begin position="12"/>
        <end position="32"/>
    </location>
</feature>
<feature type="transmembrane region" description="Helical" evidence="6">
    <location>
        <begin position="336"/>
        <end position="355"/>
    </location>
</feature>
<evidence type="ECO:0000256" key="4">
    <source>
        <dbReference type="ARBA" id="ARBA00022989"/>
    </source>
</evidence>
<accession>A0A0G3I265</accession>
<sequence>MKIFEIYILRQISRSFFIACSFVIFIAWTIQVLRQINLISYDTESLTVLFKISYNIIPTIFPMVIPFCFAMESTNILTSMNKNAELLIVDNTGTSRITLIKPVLLLATLLSVFLFISENSLEPKCRAIIKQISARAQLTLLFSALEENSFFEISDQLYVEISKYNRNNTLQGIFVVDARNTQMHNIYYALNGFLDLDKKSIILQDGETHRKSPLSNEISIIKFKSYTLAMQSPNSTQTIALKAPEHNLSFLLNPDPNNPSYQTGLIGTYRAELHKRLTQWLFPIIFGLISIIAADKRGSMRQRSKIHPIFISLSMSFGFFGGFSYIINGIEKNPGYIPLLYLFLFCTSSTFIFMIQNKYTKI</sequence>
<dbReference type="GO" id="GO:0015920">
    <property type="term" value="P:lipopolysaccharide transport"/>
    <property type="evidence" value="ECO:0007669"/>
    <property type="project" value="TreeGrafter"/>
</dbReference>
<evidence type="ECO:0000256" key="6">
    <source>
        <dbReference type="SAM" id="Phobius"/>
    </source>
</evidence>
<evidence type="ECO:0000256" key="2">
    <source>
        <dbReference type="ARBA" id="ARBA00022475"/>
    </source>
</evidence>
<proteinExistence type="predicted"/>